<organism evidence="1 2">
    <name type="scientific">Mycoplasmopsis columbinasalis</name>
    <dbReference type="NCBI Taxonomy" id="114880"/>
    <lineage>
        <taxon>Bacteria</taxon>
        <taxon>Bacillati</taxon>
        <taxon>Mycoplasmatota</taxon>
        <taxon>Mycoplasmoidales</taxon>
        <taxon>Metamycoplasmataceae</taxon>
        <taxon>Mycoplasmopsis</taxon>
    </lineage>
</organism>
<name>A0A449BB21_9BACT</name>
<sequence>MSIFTFAEDHIFHTYADEFLAKHQTTWAAYIDALTRQTLAQQPTNFKPLGNLEVKHNDTLKTNQSELWQLCRQGVEIVAKFNVLEEHFRTKGRFEDANTRTFIVRERYVRTISINGFELTYNLTMYSKPQQGKFMYYHTQALVNLKRKKYLALTLHQPLHTQPIARRKPKPGDNRLPHYVWAYAQKSKFYQTQQANFDAYLTKFHQSATIQIDIDDAYQRVQSKGKVYNQAVRIAHITNETNEKLIFVQKLTKSTKNVNVLVRFLINQLQLKNNCKLVNLLICGDGAKFVTKIAKSLQGVRLCDLFHIRDKIVKTFAGLFSMRPALCFYHRIIAAFEARDANLLLKEITNFTNFALSNHRFSAKVRTKIQALQKYFLKNFKLIEHTFKLNPAVTPYAESAISHYFKANTKSAFCTYSWETICQKVLSTNRTINIIFL</sequence>
<proteinExistence type="predicted"/>
<evidence type="ECO:0000313" key="1">
    <source>
        <dbReference type="EMBL" id="VEU78394.1"/>
    </source>
</evidence>
<dbReference type="RefSeq" id="WP_129623217.1">
    <property type="nucleotide sequence ID" value="NZ_LR215043.1"/>
</dbReference>
<dbReference type="Proteomes" id="UP000290876">
    <property type="component" value="Chromosome"/>
</dbReference>
<dbReference type="EMBL" id="LR215043">
    <property type="protein sequence ID" value="VEU78394.1"/>
    <property type="molecule type" value="Genomic_DNA"/>
</dbReference>
<dbReference type="OrthoDB" id="394306at2"/>
<accession>A0A449BB21</accession>
<evidence type="ECO:0008006" key="3">
    <source>
        <dbReference type="Google" id="ProtNLM"/>
    </source>
</evidence>
<dbReference type="KEGG" id="mcob:NCTC10184_00638"/>
<gene>
    <name evidence="1" type="ORF">NCTC10184_00638</name>
</gene>
<protein>
    <recommendedName>
        <fullName evidence="3">Transposase</fullName>
    </recommendedName>
</protein>
<evidence type="ECO:0000313" key="2">
    <source>
        <dbReference type="Proteomes" id="UP000290876"/>
    </source>
</evidence>
<reference evidence="1 2" key="1">
    <citation type="submission" date="2019-01" db="EMBL/GenBank/DDBJ databases">
        <authorList>
            <consortium name="Pathogen Informatics"/>
        </authorList>
    </citation>
    <scope>NUCLEOTIDE SEQUENCE [LARGE SCALE GENOMIC DNA]</scope>
    <source>
        <strain evidence="1 2">NCTC10184</strain>
    </source>
</reference>
<keyword evidence="2" id="KW-1185">Reference proteome</keyword>
<dbReference type="AlphaFoldDB" id="A0A449BB21"/>